<gene>
    <name evidence="2" type="ORF">IQ247_18680</name>
</gene>
<dbReference type="Gene3D" id="3.40.50.300">
    <property type="entry name" value="P-loop containing nucleotide triphosphate hydrolases"/>
    <property type="match status" value="1"/>
</dbReference>
<dbReference type="InterPro" id="IPR027417">
    <property type="entry name" value="P-loop_NTPase"/>
</dbReference>
<keyword evidence="1" id="KW-0812">Transmembrane</keyword>
<feature type="transmembrane region" description="Helical" evidence="1">
    <location>
        <begin position="189"/>
        <end position="206"/>
    </location>
</feature>
<keyword evidence="1" id="KW-0472">Membrane</keyword>
<feature type="transmembrane region" description="Helical" evidence="1">
    <location>
        <begin position="94"/>
        <end position="111"/>
    </location>
</feature>
<keyword evidence="1" id="KW-1133">Transmembrane helix</keyword>
<dbReference type="SUPFAM" id="SSF52540">
    <property type="entry name" value="P-loop containing nucleoside triphosphate hydrolases"/>
    <property type="match status" value="1"/>
</dbReference>
<dbReference type="Proteomes" id="UP000620559">
    <property type="component" value="Unassembled WGS sequence"/>
</dbReference>
<reference evidence="2" key="1">
    <citation type="submission" date="2020-10" db="EMBL/GenBank/DDBJ databases">
        <authorList>
            <person name="Castelo-Branco R."/>
            <person name="Eusebio N."/>
            <person name="Adriana R."/>
            <person name="Vieira A."/>
            <person name="Brugerolle De Fraissinette N."/>
            <person name="Rezende De Castro R."/>
            <person name="Schneider M.P."/>
            <person name="Vasconcelos V."/>
            <person name="Leao P.N."/>
        </authorList>
    </citation>
    <scope>NUCLEOTIDE SEQUENCE</scope>
    <source>
        <strain evidence="2">LEGE 06105</strain>
    </source>
</reference>
<protein>
    <submittedName>
        <fullName evidence="2">AAA family ATPase</fullName>
    </submittedName>
</protein>
<organism evidence="2 3">
    <name type="scientific">Plectonema cf. radiosum LEGE 06105</name>
    <dbReference type="NCBI Taxonomy" id="945769"/>
    <lineage>
        <taxon>Bacteria</taxon>
        <taxon>Bacillati</taxon>
        <taxon>Cyanobacteriota</taxon>
        <taxon>Cyanophyceae</taxon>
        <taxon>Oscillatoriophycideae</taxon>
        <taxon>Oscillatoriales</taxon>
        <taxon>Microcoleaceae</taxon>
        <taxon>Plectonema</taxon>
    </lineage>
</organism>
<dbReference type="AlphaFoldDB" id="A0A8J7F5B6"/>
<proteinExistence type="predicted"/>
<feature type="transmembrane region" description="Helical" evidence="1">
    <location>
        <begin position="160"/>
        <end position="182"/>
    </location>
</feature>
<name>A0A8J7F5B6_9CYAN</name>
<keyword evidence="3" id="KW-1185">Reference proteome</keyword>
<evidence type="ECO:0000313" key="2">
    <source>
        <dbReference type="EMBL" id="MBE9214668.1"/>
    </source>
</evidence>
<evidence type="ECO:0000313" key="3">
    <source>
        <dbReference type="Proteomes" id="UP000620559"/>
    </source>
</evidence>
<dbReference type="EMBL" id="JADEWL010000067">
    <property type="protein sequence ID" value="MBE9214668.1"/>
    <property type="molecule type" value="Genomic_DNA"/>
</dbReference>
<feature type="transmembrane region" description="Helical" evidence="1">
    <location>
        <begin position="258"/>
        <end position="276"/>
    </location>
</feature>
<evidence type="ECO:0000256" key="1">
    <source>
        <dbReference type="SAM" id="Phobius"/>
    </source>
</evidence>
<feature type="transmembrane region" description="Helical" evidence="1">
    <location>
        <begin position="218"/>
        <end position="251"/>
    </location>
</feature>
<accession>A0A8J7F5B6</accession>
<feature type="transmembrane region" description="Helical" evidence="1">
    <location>
        <begin position="68"/>
        <end position="88"/>
    </location>
</feature>
<dbReference type="RefSeq" id="WP_193922621.1">
    <property type="nucleotide sequence ID" value="NZ_JADEWL010000067.1"/>
</dbReference>
<sequence>MTKPISFPQLWRYVGECVRILYWAYFKHYTFAKWLRDIDPQLEAIDNPFVMKAEFHSNPRLHRYAQQVWWITAIVPTLIVLLAGIIYISFNIPISSISFWFIPGWWIGLWLARGRNKNLEKLFERSFWICFVVAIISILIPKEVNFLNPLIDYLKQSEYLGLLLKSTGYLALGIWLGVAWGVSLGIRWGVAWIIAWIILLGFLFVGSPQKAVVVAGTLFWRLAWLLASGVASGVAVGVTAGVALGVVPGLFNHENNTWAIAIAILFLFIPVIWWLIELVWVTGIYIRYKLGLGKTASSLRLLPPCNNERILFPLPFMVRIIVKAHKEEPLMTNDIIKYLITSTNQQKTANKAIIQIALDYLNKCKTLRDIAEVLNQLNWIPSDFSKEIDWVIRRLLDISQDVRKSYKETSPYLQYKFLDKPIAGLESLLNSISSIKNPQMATNVASITQNWKTILLTAQKTLRERALESEEVRQVYIAGNALEPHTAKQRFKGRIDLFREIQTSALEVDPPVLLLYGGRRSGKTSALKYLPYKIGADLIPLLVDIQGAASAITLTGFAEDLVRQMTEAARRLPLPLILPVPNQEKLEKDPFIALQYWLGDVETTFPQKRFLLCLDEYERLKEFIETTNSRAPLNFFRHILQHRSNWILLFSGSHHLEELPDYWSDYLINTHSLLITYLSKSEARELILHPIDDFADDIYEDAAVENIIYLTHCQPFFVQLMCYELVEIINRDIRENQRNIDKSKISQADVGRVIPIVLRRAEQYFRELRKSFTNDELNLLYRLVEGQQPQLKNKADKMIVRSLIRKEILQRETVVVNGSETIRISFQVPLVQKYIEKLVEDEM</sequence>
<feature type="transmembrane region" description="Helical" evidence="1">
    <location>
        <begin position="123"/>
        <end position="140"/>
    </location>
</feature>
<comment type="caution">
    <text evidence="2">The sequence shown here is derived from an EMBL/GenBank/DDBJ whole genome shotgun (WGS) entry which is preliminary data.</text>
</comment>